<gene>
    <name evidence="3" type="ORF">J2W55_002996</name>
</gene>
<sequence>MKKIFYLICFCGFLSGCSAFKNAGSSLGQGFNSQTRSIGKNLIIGIDSGLVESAIRADLYKTLDSAIIIAGSSTNKNLKKVLDSLLTKRWSVFVKQLVEDASGQQTRKNIENLREALIGAKSKAEVQALIAAVLNDETNGKLVTLKNKLLGDETRKQVSDIIDTGMQHFTTRFQAGITDSTLLKLSHFLNNDLNKSLDSNLSIIQKYATWFLVGIGVVAAFIITLVWINRQKYLKLSTLMASQVNAIPDQQMYDQLTARIKQSAVTAGVEPTLRNILDKNNLLGNETWKPVV</sequence>
<feature type="transmembrane region" description="Helical" evidence="1">
    <location>
        <begin position="207"/>
        <end position="228"/>
    </location>
</feature>
<keyword evidence="1" id="KW-0472">Membrane</keyword>
<evidence type="ECO:0000313" key="3">
    <source>
        <dbReference type="EMBL" id="MDR6943143.1"/>
    </source>
</evidence>
<accession>A0ABU1TCL7</accession>
<name>A0ABU1TCL7_9SPHI</name>
<evidence type="ECO:0000256" key="2">
    <source>
        <dbReference type="SAM" id="SignalP"/>
    </source>
</evidence>
<keyword evidence="1" id="KW-1133">Transmembrane helix</keyword>
<evidence type="ECO:0000313" key="4">
    <source>
        <dbReference type="Proteomes" id="UP001247620"/>
    </source>
</evidence>
<dbReference type="PROSITE" id="PS51257">
    <property type="entry name" value="PROKAR_LIPOPROTEIN"/>
    <property type="match status" value="1"/>
</dbReference>
<keyword evidence="1" id="KW-0812">Transmembrane</keyword>
<feature type="chain" id="PRO_5046745872" description="Lipoprotein" evidence="2">
    <location>
        <begin position="22"/>
        <end position="292"/>
    </location>
</feature>
<dbReference type="Proteomes" id="UP001247620">
    <property type="component" value="Unassembled WGS sequence"/>
</dbReference>
<reference evidence="3 4" key="1">
    <citation type="submission" date="2023-07" db="EMBL/GenBank/DDBJ databases">
        <title>Sorghum-associated microbial communities from plants grown in Nebraska, USA.</title>
        <authorList>
            <person name="Schachtman D."/>
        </authorList>
    </citation>
    <scope>NUCLEOTIDE SEQUENCE [LARGE SCALE GENOMIC DNA]</scope>
    <source>
        <strain evidence="3 4">3262</strain>
    </source>
</reference>
<evidence type="ECO:0000256" key="1">
    <source>
        <dbReference type="SAM" id="Phobius"/>
    </source>
</evidence>
<feature type="signal peptide" evidence="2">
    <location>
        <begin position="1"/>
        <end position="21"/>
    </location>
</feature>
<organism evidence="3 4">
    <name type="scientific">Mucilaginibacter pocheonensis</name>
    <dbReference type="NCBI Taxonomy" id="398050"/>
    <lineage>
        <taxon>Bacteria</taxon>
        <taxon>Pseudomonadati</taxon>
        <taxon>Bacteroidota</taxon>
        <taxon>Sphingobacteriia</taxon>
        <taxon>Sphingobacteriales</taxon>
        <taxon>Sphingobacteriaceae</taxon>
        <taxon>Mucilaginibacter</taxon>
    </lineage>
</organism>
<evidence type="ECO:0008006" key="5">
    <source>
        <dbReference type="Google" id="ProtNLM"/>
    </source>
</evidence>
<comment type="caution">
    <text evidence="3">The sequence shown here is derived from an EMBL/GenBank/DDBJ whole genome shotgun (WGS) entry which is preliminary data.</text>
</comment>
<dbReference type="EMBL" id="JAVDUU010000003">
    <property type="protein sequence ID" value="MDR6943143.1"/>
    <property type="molecule type" value="Genomic_DNA"/>
</dbReference>
<protein>
    <recommendedName>
        <fullName evidence="5">Lipoprotein</fullName>
    </recommendedName>
</protein>
<keyword evidence="4" id="KW-1185">Reference proteome</keyword>
<proteinExistence type="predicted"/>
<dbReference type="RefSeq" id="WP_310096887.1">
    <property type="nucleotide sequence ID" value="NZ_JAVDUU010000003.1"/>
</dbReference>
<keyword evidence="2" id="KW-0732">Signal</keyword>